<evidence type="ECO:0000313" key="1">
    <source>
        <dbReference type="EMBL" id="CRK95909.1"/>
    </source>
</evidence>
<evidence type="ECO:0000313" key="2">
    <source>
        <dbReference type="Proteomes" id="UP000183832"/>
    </source>
</evidence>
<organism evidence="1 2">
    <name type="scientific">Clunio marinus</name>
    <dbReference type="NCBI Taxonomy" id="568069"/>
    <lineage>
        <taxon>Eukaryota</taxon>
        <taxon>Metazoa</taxon>
        <taxon>Ecdysozoa</taxon>
        <taxon>Arthropoda</taxon>
        <taxon>Hexapoda</taxon>
        <taxon>Insecta</taxon>
        <taxon>Pterygota</taxon>
        <taxon>Neoptera</taxon>
        <taxon>Endopterygota</taxon>
        <taxon>Diptera</taxon>
        <taxon>Nematocera</taxon>
        <taxon>Chironomoidea</taxon>
        <taxon>Chironomidae</taxon>
        <taxon>Clunio</taxon>
    </lineage>
</organism>
<gene>
    <name evidence="1" type="ORF">CLUMA_CG009355</name>
</gene>
<accession>A0A1J1I6I9</accession>
<dbReference type="Proteomes" id="UP000183832">
    <property type="component" value="Unassembled WGS sequence"/>
</dbReference>
<sequence length="126" mass="14500">MDIVRVYLDVDIKVDSDTEDVLRKTVKKVSVDRKSVTQAEYVQLNIFSRSKPNYTIFKSIPTKVEQSYQLVRSGYRIQHPLLEEDHALFQIPQPCQTSKKIKNIIKALPPSNSLTVIQKTCQFSTT</sequence>
<dbReference type="EMBL" id="CVRI01000043">
    <property type="protein sequence ID" value="CRK95909.1"/>
    <property type="molecule type" value="Genomic_DNA"/>
</dbReference>
<dbReference type="AlphaFoldDB" id="A0A1J1I6I9"/>
<reference evidence="1 2" key="1">
    <citation type="submission" date="2015-04" db="EMBL/GenBank/DDBJ databases">
        <authorList>
            <person name="Syromyatnikov M.Y."/>
            <person name="Popov V.N."/>
        </authorList>
    </citation>
    <scope>NUCLEOTIDE SEQUENCE [LARGE SCALE GENOMIC DNA]</scope>
</reference>
<proteinExistence type="predicted"/>
<name>A0A1J1I6I9_9DIPT</name>
<keyword evidence="2" id="KW-1185">Reference proteome</keyword>
<protein>
    <submittedName>
        <fullName evidence="1">CLUMA_CG009355, isoform A</fullName>
    </submittedName>
</protein>